<accession>E5F8W3</accession>
<organism evidence="1">
    <name type="scientific">Klebsiella pneumoniae subsp. pneumoniae</name>
    <dbReference type="NCBI Taxonomy" id="72407"/>
    <lineage>
        <taxon>Bacteria</taxon>
        <taxon>Pseudomonadati</taxon>
        <taxon>Pseudomonadota</taxon>
        <taxon>Gammaproteobacteria</taxon>
        <taxon>Enterobacterales</taxon>
        <taxon>Enterobacteriaceae</taxon>
        <taxon>Klebsiella/Raoultella group</taxon>
        <taxon>Klebsiella</taxon>
        <taxon>Klebsiella pneumoniae complex</taxon>
    </lineage>
</organism>
<proteinExistence type="predicted"/>
<dbReference type="EMBL" id="HM236455">
    <property type="protein sequence ID" value="ADR67025.1"/>
    <property type="molecule type" value="Genomic_DNA"/>
</dbReference>
<reference evidence="1" key="1">
    <citation type="journal article" date="2011" name="J. Microbiol. Methods">
        <title>Expansion of the known Klebsiella pneumoniae species gene pool by characterization of novel alien DNA islands integrated into tmRNA gene sites.</title>
        <authorList>
            <person name="Zhang J."/>
            <person name="van Aartsen J.J."/>
            <person name="Jiang X."/>
            <person name="Shao Y."/>
            <person name="Tai C."/>
            <person name="He X."/>
            <person name="Tan Z."/>
            <person name="Deng Z."/>
            <person name="Jia S."/>
            <person name="Rajakumar K."/>
            <person name="Ou H.Y."/>
        </authorList>
    </citation>
    <scope>NUCLEOTIDE SEQUENCE</scope>
</reference>
<name>E5F8W3_KLEPN</name>
<dbReference type="AlphaFoldDB" id="E5F8W3"/>
<sequence length="80" mass="9015">MLALQRPEEAVKSVANHRREMRSANIEHIVVLAKYEMGHRDEAMAILDAAITEFGDDDQLVALRNNLQSGQLQPVLLLHL</sequence>
<evidence type="ECO:0000313" key="1">
    <source>
        <dbReference type="EMBL" id="ADR67025.1"/>
    </source>
</evidence>
<protein>
    <submittedName>
        <fullName evidence="1">Uncharacterized protein</fullName>
    </submittedName>
</protein>